<name>A0ACC0TRX5_9AGAM</name>
<protein>
    <submittedName>
        <fullName evidence="1">Uncharacterized protein</fullName>
    </submittedName>
</protein>
<keyword evidence="2" id="KW-1185">Reference proteome</keyword>
<organism evidence="1 2">
    <name type="scientific">Russula earlei</name>
    <dbReference type="NCBI Taxonomy" id="71964"/>
    <lineage>
        <taxon>Eukaryota</taxon>
        <taxon>Fungi</taxon>
        <taxon>Dikarya</taxon>
        <taxon>Basidiomycota</taxon>
        <taxon>Agaricomycotina</taxon>
        <taxon>Agaricomycetes</taxon>
        <taxon>Russulales</taxon>
        <taxon>Russulaceae</taxon>
        <taxon>Russula</taxon>
    </lineage>
</organism>
<dbReference type="Proteomes" id="UP001207468">
    <property type="component" value="Unassembled WGS sequence"/>
</dbReference>
<evidence type="ECO:0000313" key="1">
    <source>
        <dbReference type="EMBL" id="KAI9437921.1"/>
    </source>
</evidence>
<reference evidence="1" key="1">
    <citation type="submission" date="2021-03" db="EMBL/GenBank/DDBJ databases">
        <title>Evolutionary priming and transition to the ectomycorrhizal habit in an iconic lineage of mushroom-forming fungi: is preadaptation a requirement?</title>
        <authorList>
            <consortium name="DOE Joint Genome Institute"/>
            <person name="Looney B.P."/>
            <person name="Miyauchi S."/>
            <person name="Morin E."/>
            <person name="Drula E."/>
            <person name="Courty P.E."/>
            <person name="Chicoki N."/>
            <person name="Fauchery L."/>
            <person name="Kohler A."/>
            <person name="Kuo A."/>
            <person name="LaButti K."/>
            <person name="Pangilinan J."/>
            <person name="Lipzen A."/>
            <person name="Riley R."/>
            <person name="Andreopoulos W."/>
            <person name="He G."/>
            <person name="Johnson J."/>
            <person name="Barry K.W."/>
            <person name="Grigoriev I.V."/>
            <person name="Nagy L."/>
            <person name="Hibbett D."/>
            <person name="Henrissat B."/>
            <person name="Matheny P.B."/>
            <person name="Labbe J."/>
            <person name="Martin A.F."/>
        </authorList>
    </citation>
    <scope>NUCLEOTIDE SEQUENCE</scope>
    <source>
        <strain evidence="1">BPL698</strain>
    </source>
</reference>
<proteinExistence type="predicted"/>
<evidence type="ECO:0000313" key="2">
    <source>
        <dbReference type="Proteomes" id="UP001207468"/>
    </source>
</evidence>
<dbReference type="EMBL" id="JAGFNK010000873">
    <property type="protein sequence ID" value="KAI9437921.1"/>
    <property type="molecule type" value="Genomic_DNA"/>
</dbReference>
<sequence length="1698" mass="188357">MLYNQEILGIVWKYIKKEELTFDELVELDKWLEASVYNQKVFNELTDEYTYNRDLEHALEQDGDEIWNKFLRLKEAEEEKVVPPLVVAYNYKRPSHTALEAPATASAATTKEAAPGTNKAVLTLGDGSVVMLDNAGKGVLTHQGHTKVIKTGDGQLAYENNTQAQEITVTYNVLSTPRGGQYELTLPDSTKVWLNNASSLRYPTNFTGKTREVQLTGEGYFEVSKNPNMPFRVKVHNAELGEDMNVEVLGTHFDISSYKDDKDIRTTLVEGSVKVTRGNQNTLLSPGDQLQYTADTQPKVYHDVNTSQVTSWKDGYFYFERADIQTVMKVLSRWYDIEVEYKGHIPTQQFGGKIQRNLQLSQVLKILKNQDVNYTIEGRKIIRVLLIVVGMGVAAAGLAQQPVHWQYYAKKLDSKTYEVHFKATISTGWHIYAQHQPDDAIALPSTITFNKNPLLVLNGKVNEIGKLEKHKVEVLNIEQYQYANQVEFVQQVKVKNGLKTNITGNIDFQIFYPDLTAFTVIKKPAVLQHPGHTLGLHSKPERRTSKLWNLSLRVFFFRASPEHEKQLPRGIANQFFNALVPGKQLLLTMKLTVILIAAFLLQAHAGSYSQTVTFSGKNIPLEKVFAVIEKQTGYVFFFNYNVLGQAKPVDLKVKGAGLQEVLKECFNGQPLEYEIEGKTISVKKKEPVTSLQGMGDKGEEPPAFDISGVVTDADGKPLEGISVTIKGEKKGIATNAKGEFTVKGLTKKNTILVFSAINYKPQEISIEDKMFIRIRLEMSTSVLDEIKTIGYASTTQRYSVGNVAKITADDIKDQPVSNPLLAMEGRVPGLVVTQSSGLAGEKVNVQIRGQNTLPSTFNQVRPYDNPLFIIDGVPFAPQNNNINQFGSLIGQPLSYGASSSSGSATGLGPFSSINPSDIESIEVLKDADATSIYGSRGANGVILITTKKGKIGKAKLSIIANTGASIVTHTMPLMNTQEYLTMRHEAFKNDGLVPSLASAPDLLVYDTTSYTDWKKYFFTTARTTDVNASLSGGTTGTTFFVSTGYHYESSVVTGGYSDNRASLNAGFHHQSVDQKLSVDFSTNFSYDRNSSTGNYLPSWMWNILTPNYPVSLQNPDGTLVWTYKGVAINNSLAYAKQTYLVQNYNIISRLQVGYRILPGLSIRSSFGYNNFNGNEHGETPKVSLDPSQGQPSSANFGINDFKTWIIEPQADYQKRLGRSKLSVLAGATLQQNANKAINLSGSKYANDALLGTIAAAGNILGGTNYSQYKYAAAFGRINYIWNDKYIMNVTGRRDGSSRFGPGKQFGNFWSTGAGWLFSQETFIKKAFPVLSYGKLRISYGTTGSDNIGDYQYLSLWNPSGNGSFQGSPVYRPNNLANPDYGWAINKKLEAGLELGFLQDRLVANISWYQNRCGNQLVKYNLPIQTGFYSVLKNFPAVVQNSGIEFLLNYIVIKTRQFTWSTSFNISIPKNKLLAFPGLATSPYSESLYIGKSISVIQGYRYIGVNDTTGVYQFLTAKGTPTYKPNAATDYLNNIGDAAPKFTGGWRNTISWKWIQLDVFLDFRKQIGKNYLGQFGNSAGTGNNKPEAVLARWQHPGDHSIIQQFTQNSGSMAGIAEGYFESSSGAYSDASFIRIKTVSLSYSFPTAELKKVGMQRCRIYMNAQNLFTITHYLGNDPETQQYYGVPPLKTIVAGVQLEF</sequence>
<accession>A0ACC0TRX5</accession>
<gene>
    <name evidence="1" type="ORF">F5148DRAFT_1294070</name>
</gene>
<comment type="caution">
    <text evidence="1">The sequence shown here is derived from an EMBL/GenBank/DDBJ whole genome shotgun (WGS) entry which is preliminary data.</text>
</comment>